<feature type="transmembrane region" description="Helical" evidence="1">
    <location>
        <begin position="26"/>
        <end position="47"/>
    </location>
</feature>
<dbReference type="AlphaFoldDB" id="A0AA43GS08"/>
<dbReference type="InterPro" id="IPR002509">
    <property type="entry name" value="NODB_dom"/>
</dbReference>
<dbReference type="Gene3D" id="3.20.20.370">
    <property type="entry name" value="Glycoside hydrolase/deacetylase"/>
    <property type="match status" value="1"/>
</dbReference>
<dbReference type="GO" id="GO:0016810">
    <property type="term" value="F:hydrolase activity, acting on carbon-nitrogen (but not peptide) bonds"/>
    <property type="evidence" value="ECO:0007669"/>
    <property type="project" value="InterPro"/>
</dbReference>
<evidence type="ECO:0000256" key="1">
    <source>
        <dbReference type="SAM" id="Phobius"/>
    </source>
</evidence>
<gene>
    <name evidence="3" type="ORF">NWP17_07765</name>
</gene>
<keyword evidence="1" id="KW-0472">Membrane</keyword>
<sequence>MDLLKALTQDFFLLGSNKHGQAKLKLNNLLVLLLMVVAIYCILTFAWPKRFLLPAWFGDAVFCVNTPQKLLALTFDDGPDPVYTRAIAQILLDYQAKGTFFVLGKHSANYPKIVQSLQKQGHEIANHTWSHDNLNGQFYDSIYREISTTDTLIHQLGYSNNVYFRPPFGRAGLLVTNVLKGMHKPIIFWDVDLQDWRAKSTTEMMNIFTQNFHNGSIILLHDSDGVARGGVYASRHNTVKVVEEILSAYIPQGYEFVTISELLQRGTVVKVKNMCGKK</sequence>
<organism evidence="3 4">
    <name type="scientific">Chrysosporum bergii ANA360D</name>
    <dbReference type="NCBI Taxonomy" id="617107"/>
    <lineage>
        <taxon>Bacteria</taxon>
        <taxon>Bacillati</taxon>
        <taxon>Cyanobacteriota</taxon>
        <taxon>Cyanophyceae</taxon>
        <taxon>Nostocales</taxon>
        <taxon>Nodulariaceae</taxon>
        <taxon>Chrysosporum</taxon>
    </lineage>
</organism>
<dbReference type="InterPro" id="IPR050248">
    <property type="entry name" value="Polysacc_deacetylase_ArnD"/>
</dbReference>
<dbReference type="PROSITE" id="PS51677">
    <property type="entry name" value="NODB"/>
    <property type="match status" value="1"/>
</dbReference>
<evidence type="ECO:0000313" key="4">
    <source>
        <dbReference type="Proteomes" id="UP001159387"/>
    </source>
</evidence>
<name>A0AA43GS08_9CYAN</name>
<dbReference type="InterPro" id="IPR011330">
    <property type="entry name" value="Glyco_hydro/deAcase_b/a-brl"/>
</dbReference>
<dbReference type="Pfam" id="PF01522">
    <property type="entry name" value="Polysacc_deac_1"/>
    <property type="match status" value="1"/>
</dbReference>
<accession>A0AA43GS08</accession>
<dbReference type="GO" id="GO:0005975">
    <property type="term" value="P:carbohydrate metabolic process"/>
    <property type="evidence" value="ECO:0007669"/>
    <property type="project" value="InterPro"/>
</dbReference>
<protein>
    <submittedName>
        <fullName evidence="3">Polysaccharide deacetylase family protein</fullName>
    </submittedName>
</protein>
<evidence type="ECO:0000313" key="3">
    <source>
        <dbReference type="EMBL" id="MDH6060336.1"/>
    </source>
</evidence>
<evidence type="ECO:0000259" key="2">
    <source>
        <dbReference type="PROSITE" id="PS51677"/>
    </source>
</evidence>
<comment type="caution">
    <text evidence="3">The sequence shown here is derived from an EMBL/GenBank/DDBJ whole genome shotgun (WGS) entry which is preliminary data.</text>
</comment>
<dbReference type="SUPFAM" id="SSF88713">
    <property type="entry name" value="Glycoside hydrolase/deacetylase"/>
    <property type="match status" value="1"/>
</dbReference>
<reference evidence="3 4" key="1">
    <citation type="journal article" date="2023" name="J. Phycol.">
        <title>Chrysosporum ovalisporum is synonymous with the true-branching cyanobacterium Umezakia natans (Nostocales/Aphanizomenonaceae).</title>
        <authorList>
            <person name="McGregor G.B."/>
            <person name="Sendall B.C."/>
            <person name="Niiyama Y."/>
            <person name="Tuji A."/>
            <person name="Willis A."/>
        </authorList>
    </citation>
    <scope>NUCLEOTIDE SEQUENCE [LARGE SCALE GENOMIC DNA]</scope>
    <source>
        <strain evidence="3 4">ANA360D</strain>
    </source>
</reference>
<feature type="domain" description="NodB homology" evidence="2">
    <location>
        <begin position="69"/>
        <end position="257"/>
    </location>
</feature>
<keyword evidence="1" id="KW-0812">Transmembrane</keyword>
<proteinExistence type="predicted"/>
<dbReference type="EMBL" id="JANQDH010000049">
    <property type="protein sequence ID" value="MDH6060336.1"/>
    <property type="molecule type" value="Genomic_DNA"/>
</dbReference>
<dbReference type="RefSeq" id="WP_280654338.1">
    <property type="nucleotide sequence ID" value="NZ_JANQDH010000049.1"/>
</dbReference>
<keyword evidence="4" id="KW-1185">Reference proteome</keyword>
<dbReference type="Proteomes" id="UP001159387">
    <property type="component" value="Unassembled WGS sequence"/>
</dbReference>
<keyword evidence="1" id="KW-1133">Transmembrane helix</keyword>
<dbReference type="PANTHER" id="PTHR10587">
    <property type="entry name" value="GLYCOSYL TRANSFERASE-RELATED"/>
    <property type="match status" value="1"/>
</dbReference>